<feature type="transmembrane region" description="Helical" evidence="1">
    <location>
        <begin position="36"/>
        <end position="58"/>
    </location>
</feature>
<dbReference type="OrthoDB" id="9931865at2"/>
<dbReference type="RefSeq" id="WP_116881139.1">
    <property type="nucleotide sequence ID" value="NZ_QURB01000006.1"/>
</dbReference>
<dbReference type="AlphaFoldDB" id="A0A3E1EWF9"/>
<gene>
    <name evidence="2" type="ORF">DXU93_09930</name>
</gene>
<organism evidence="2 3">
    <name type="scientific">Brumimicrobium aurantiacum</name>
    <dbReference type="NCBI Taxonomy" id="1737063"/>
    <lineage>
        <taxon>Bacteria</taxon>
        <taxon>Pseudomonadati</taxon>
        <taxon>Bacteroidota</taxon>
        <taxon>Flavobacteriia</taxon>
        <taxon>Flavobacteriales</taxon>
        <taxon>Crocinitomicaceae</taxon>
        <taxon>Brumimicrobium</taxon>
    </lineage>
</organism>
<keyword evidence="1" id="KW-0472">Membrane</keyword>
<protein>
    <submittedName>
        <fullName evidence="2">Uncharacterized protein</fullName>
    </submittedName>
</protein>
<accession>A0A3E1EWF9</accession>
<sequence>MSDSIEEQELQEIPQGQRINQSVIEKLEKSSIWLKLVGILGVLFGVIGILISLFALFALPVQTIINILSFGILIYVSTLLLNMSINVKSDSFDIANFAKNFVTYWKIIGIVTAIGIALTVLSFLYFATNAPEIMTSIEELQQGQ</sequence>
<evidence type="ECO:0000256" key="1">
    <source>
        <dbReference type="SAM" id="Phobius"/>
    </source>
</evidence>
<evidence type="ECO:0000313" key="3">
    <source>
        <dbReference type="Proteomes" id="UP000257127"/>
    </source>
</evidence>
<feature type="transmembrane region" description="Helical" evidence="1">
    <location>
        <begin position="104"/>
        <end position="126"/>
    </location>
</feature>
<evidence type="ECO:0000313" key="2">
    <source>
        <dbReference type="EMBL" id="RFC53858.1"/>
    </source>
</evidence>
<keyword evidence="1" id="KW-1133">Transmembrane helix</keyword>
<keyword evidence="3" id="KW-1185">Reference proteome</keyword>
<name>A0A3E1EWF9_9FLAO</name>
<reference evidence="2 3" key="1">
    <citation type="submission" date="2018-08" db="EMBL/GenBank/DDBJ databases">
        <title>The draft genome squence of Brumimicrobium sp. N62.</title>
        <authorList>
            <person name="Du Z.-J."/>
            <person name="Luo H.-R."/>
        </authorList>
    </citation>
    <scope>NUCLEOTIDE SEQUENCE [LARGE SCALE GENOMIC DNA]</scope>
    <source>
        <strain evidence="2 3">N62</strain>
    </source>
</reference>
<dbReference type="Proteomes" id="UP000257127">
    <property type="component" value="Unassembled WGS sequence"/>
</dbReference>
<comment type="caution">
    <text evidence="2">The sequence shown here is derived from an EMBL/GenBank/DDBJ whole genome shotgun (WGS) entry which is preliminary data.</text>
</comment>
<proteinExistence type="predicted"/>
<dbReference type="EMBL" id="QURB01000006">
    <property type="protein sequence ID" value="RFC53858.1"/>
    <property type="molecule type" value="Genomic_DNA"/>
</dbReference>
<feature type="transmembrane region" description="Helical" evidence="1">
    <location>
        <begin position="64"/>
        <end position="83"/>
    </location>
</feature>
<keyword evidence="1" id="KW-0812">Transmembrane</keyword>